<dbReference type="InterPro" id="IPR000524">
    <property type="entry name" value="Tscrpt_reg_HTH_GntR"/>
</dbReference>
<evidence type="ECO:0000256" key="3">
    <source>
        <dbReference type="ARBA" id="ARBA00023163"/>
    </source>
</evidence>
<accession>A0A5A7S6L1</accession>
<dbReference type="InterPro" id="IPR036390">
    <property type="entry name" value="WH_DNA-bd_sf"/>
</dbReference>
<comment type="caution">
    <text evidence="5">The sequence shown here is derived from an EMBL/GenBank/DDBJ whole genome shotgun (WGS) entry which is preliminary data.</text>
</comment>
<dbReference type="GO" id="GO:0003677">
    <property type="term" value="F:DNA binding"/>
    <property type="evidence" value="ECO:0007669"/>
    <property type="project" value="UniProtKB-KW"/>
</dbReference>
<dbReference type="Pfam" id="PF07729">
    <property type="entry name" value="FCD"/>
    <property type="match status" value="1"/>
</dbReference>
<dbReference type="PRINTS" id="PR00035">
    <property type="entry name" value="HTHGNTR"/>
</dbReference>
<dbReference type="SMART" id="SM00345">
    <property type="entry name" value="HTH_GNTR"/>
    <property type="match status" value="1"/>
</dbReference>
<sequence length="236" mass="26206">MPELDVSGRDRPLSVVDRIKEYILLNQLAPGSPLPTEKELSEQLSVSRSGIREAMKTLSALDIVEVRHGYGTYVGQMGLTAMVQSLAFRGMLNAGSDHHVLADLIDVRQLIETSLAETIIDSLSPQAALTMRRLTTTMEEKADRGEDFRAEDRQFHLILMQTTGNALAVELTGAFWDVHAVASHSLGPNTDLHETARAHIAILDAIERGDAEQFRTAIRDHYVPVRARMVENQERP</sequence>
<keyword evidence="3" id="KW-0804">Transcription</keyword>
<dbReference type="Gene3D" id="1.20.120.530">
    <property type="entry name" value="GntR ligand-binding domain-like"/>
    <property type="match status" value="1"/>
</dbReference>
<dbReference type="SUPFAM" id="SSF48008">
    <property type="entry name" value="GntR ligand-binding domain-like"/>
    <property type="match status" value="1"/>
</dbReference>
<keyword evidence="2" id="KW-0238">DNA-binding</keyword>
<dbReference type="AlphaFoldDB" id="A0A5A7S6L1"/>
<dbReference type="InterPro" id="IPR008920">
    <property type="entry name" value="TF_FadR/GntR_C"/>
</dbReference>
<evidence type="ECO:0000256" key="1">
    <source>
        <dbReference type="ARBA" id="ARBA00023015"/>
    </source>
</evidence>
<protein>
    <submittedName>
        <fullName evidence="5">FadR family transcriptional regulator</fullName>
    </submittedName>
</protein>
<proteinExistence type="predicted"/>
<dbReference type="OrthoDB" id="9816161at2"/>
<dbReference type="EMBL" id="VLNY01000008">
    <property type="protein sequence ID" value="KAA0021788.1"/>
    <property type="molecule type" value="Genomic_DNA"/>
</dbReference>
<keyword evidence="6" id="KW-1185">Reference proteome</keyword>
<keyword evidence="1" id="KW-0805">Transcription regulation</keyword>
<dbReference type="Pfam" id="PF00392">
    <property type="entry name" value="GntR"/>
    <property type="match status" value="1"/>
</dbReference>
<reference evidence="5 6" key="1">
    <citation type="submission" date="2019-07" db="EMBL/GenBank/DDBJ databases">
        <title>Rhodococcus cavernicolus sp. nov., isolated from a cave.</title>
        <authorList>
            <person name="Lee S.D."/>
        </authorList>
    </citation>
    <scope>NUCLEOTIDE SEQUENCE [LARGE SCALE GENOMIC DNA]</scope>
    <source>
        <strain evidence="5 6">C1-24</strain>
    </source>
</reference>
<feature type="domain" description="HTH gntR-type" evidence="4">
    <location>
        <begin position="9"/>
        <end position="77"/>
    </location>
</feature>
<dbReference type="Gene3D" id="1.10.10.10">
    <property type="entry name" value="Winged helix-like DNA-binding domain superfamily/Winged helix DNA-binding domain"/>
    <property type="match status" value="1"/>
</dbReference>
<dbReference type="Proteomes" id="UP000322244">
    <property type="component" value="Unassembled WGS sequence"/>
</dbReference>
<dbReference type="CDD" id="cd07377">
    <property type="entry name" value="WHTH_GntR"/>
    <property type="match status" value="1"/>
</dbReference>
<evidence type="ECO:0000256" key="2">
    <source>
        <dbReference type="ARBA" id="ARBA00023125"/>
    </source>
</evidence>
<gene>
    <name evidence="5" type="ORF">FOY51_17055</name>
</gene>
<dbReference type="PANTHER" id="PTHR43537:SF5">
    <property type="entry name" value="UXU OPERON TRANSCRIPTIONAL REGULATOR"/>
    <property type="match status" value="1"/>
</dbReference>
<dbReference type="InterPro" id="IPR036388">
    <property type="entry name" value="WH-like_DNA-bd_sf"/>
</dbReference>
<dbReference type="SMART" id="SM00895">
    <property type="entry name" value="FCD"/>
    <property type="match status" value="1"/>
</dbReference>
<evidence type="ECO:0000313" key="5">
    <source>
        <dbReference type="EMBL" id="KAA0021788.1"/>
    </source>
</evidence>
<organism evidence="5 6">
    <name type="scientific">Antrihabitans cavernicola</name>
    <dbReference type="NCBI Taxonomy" id="2495913"/>
    <lineage>
        <taxon>Bacteria</taxon>
        <taxon>Bacillati</taxon>
        <taxon>Actinomycetota</taxon>
        <taxon>Actinomycetes</taxon>
        <taxon>Mycobacteriales</taxon>
        <taxon>Nocardiaceae</taxon>
        <taxon>Antrihabitans</taxon>
    </lineage>
</organism>
<dbReference type="PROSITE" id="PS50949">
    <property type="entry name" value="HTH_GNTR"/>
    <property type="match status" value="1"/>
</dbReference>
<evidence type="ECO:0000313" key="6">
    <source>
        <dbReference type="Proteomes" id="UP000322244"/>
    </source>
</evidence>
<dbReference type="SUPFAM" id="SSF46785">
    <property type="entry name" value="Winged helix' DNA-binding domain"/>
    <property type="match status" value="1"/>
</dbReference>
<name>A0A5A7S6L1_9NOCA</name>
<dbReference type="PANTHER" id="PTHR43537">
    <property type="entry name" value="TRANSCRIPTIONAL REGULATOR, GNTR FAMILY"/>
    <property type="match status" value="1"/>
</dbReference>
<dbReference type="GO" id="GO:0003700">
    <property type="term" value="F:DNA-binding transcription factor activity"/>
    <property type="evidence" value="ECO:0007669"/>
    <property type="project" value="InterPro"/>
</dbReference>
<evidence type="ECO:0000259" key="4">
    <source>
        <dbReference type="PROSITE" id="PS50949"/>
    </source>
</evidence>
<dbReference type="InterPro" id="IPR011711">
    <property type="entry name" value="GntR_C"/>
</dbReference>